<sequence length="182" mass="19552">MSSAWEMLTDGARSRYVDVAGFQTIFDRLGKALREADPNPGGDRAATGWLAVDDRLHYNTPSEVVVVRYSTGPTRLVWPLLILVPLGHVGDERIDPELPTLRLTALSDGDGLRVELPDGDLRSTSFVVIDSAGQDTLPSREHVTEDVDRLTWSAPLRGPVVAIAIEKSGTALRVGAAAAIVG</sequence>
<name>A0A1C4YWR8_MICEC</name>
<accession>A0A1C4YWR8</accession>
<organism evidence="1 2">
    <name type="scientific">Micromonospora echinospora</name>
    <name type="common">Micromonospora purpurea</name>
    <dbReference type="NCBI Taxonomy" id="1877"/>
    <lineage>
        <taxon>Bacteria</taxon>
        <taxon>Bacillati</taxon>
        <taxon>Actinomycetota</taxon>
        <taxon>Actinomycetes</taxon>
        <taxon>Micromonosporales</taxon>
        <taxon>Micromonosporaceae</taxon>
        <taxon>Micromonospora</taxon>
    </lineage>
</organism>
<dbReference type="Proteomes" id="UP000198253">
    <property type="component" value="Chromosome I"/>
</dbReference>
<dbReference type="AlphaFoldDB" id="A0A1C4YWR8"/>
<evidence type="ECO:0000313" key="2">
    <source>
        <dbReference type="Proteomes" id="UP000198253"/>
    </source>
</evidence>
<evidence type="ECO:0000313" key="1">
    <source>
        <dbReference type="EMBL" id="SCF24791.1"/>
    </source>
</evidence>
<dbReference type="InParanoid" id="A0A1C4YWR8"/>
<reference evidence="2" key="1">
    <citation type="submission" date="2016-06" db="EMBL/GenBank/DDBJ databases">
        <authorList>
            <person name="Varghese N."/>
            <person name="Submissions Spin"/>
        </authorList>
    </citation>
    <scope>NUCLEOTIDE SEQUENCE [LARGE SCALE GENOMIC DNA]</scope>
    <source>
        <strain evidence="2">DSM 43816</strain>
    </source>
</reference>
<protein>
    <submittedName>
        <fullName evidence="1">Uncharacterized protein</fullName>
    </submittedName>
</protein>
<proteinExistence type="predicted"/>
<keyword evidence="2" id="KW-1185">Reference proteome</keyword>
<gene>
    <name evidence="1" type="ORF">GA0070618_4447</name>
</gene>
<dbReference type="EMBL" id="LT607413">
    <property type="protein sequence ID" value="SCF24791.1"/>
    <property type="molecule type" value="Genomic_DNA"/>
</dbReference>